<dbReference type="Proteomes" id="UP000250166">
    <property type="component" value="Unassembled WGS sequence"/>
</dbReference>
<keyword evidence="2" id="KW-0560">Oxidoreductase</keyword>
<organism evidence="2 3">
    <name type="scientific">Helicobacter fennelliae</name>
    <dbReference type="NCBI Taxonomy" id="215"/>
    <lineage>
        <taxon>Bacteria</taxon>
        <taxon>Pseudomonadati</taxon>
        <taxon>Campylobacterota</taxon>
        <taxon>Epsilonproteobacteria</taxon>
        <taxon>Campylobacterales</taxon>
        <taxon>Helicobacteraceae</taxon>
        <taxon>Helicobacter</taxon>
    </lineage>
</organism>
<proteinExistence type="predicted"/>
<dbReference type="EC" id="1.6.99.3" evidence="2"/>
<reference evidence="2 3" key="1">
    <citation type="submission" date="2018-06" db="EMBL/GenBank/DDBJ databases">
        <authorList>
            <consortium name="Pathogen Informatics"/>
            <person name="Doyle S."/>
        </authorList>
    </citation>
    <scope>NUCLEOTIDE SEQUENCE [LARGE SCALE GENOMIC DNA]</scope>
    <source>
        <strain evidence="2 3">NCTC13102</strain>
    </source>
</reference>
<gene>
    <name evidence="2" type="ORF">NCTC13102_01040</name>
</gene>
<dbReference type="EMBL" id="UAWL01000006">
    <property type="protein sequence ID" value="SQB98577.1"/>
    <property type="molecule type" value="Genomic_DNA"/>
</dbReference>
<evidence type="ECO:0000313" key="3">
    <source>
        <dbReference type="Proteomes" id="UP000250166"/>
    </source>
</evidence>
<dbReference type="AlphaFoldDB" id="A0A2X3BA03"/>
<sequence>MHAHSLQEVLECLQKIDYIDIHHNATMSEILLGRAIAQKFGIKITSQCAKKFQDFVLGIVNISQKPYIYTDNFGTDELALCANNTHIIDEKLENIDGVVVFGGIARRIAGGIDCGLNYVIKSEADKTFVIYPMLDSSYTYPQIQYEVGTELGVSVLLLKWLITQKPDEWLATMLDSVLREIDIGYIASECNVAEEELDRLSDFLSHCTSPVLLVTDVIFYHPKSKEIAQILGILERYSHIRICVLPTFKNDIQITKFCHLDEASKNHNNDKCIKYIGIGDFGKRAKHYAEKNMEKNIENMEDVEWYLEGKLVGYIESKDCVDSMRDSTQNQNLNPMQDTLHTQITLNTPITIHLHKHKYSTTLGEFLAVLAVPAGLDGFDDKLSDLLDINLLSSTSSLHALSPYALSPHTSSSSASSQAKEQNHAIKESFEVIMQNLQEIPENNGAMIFLTHIAPNILESSQNCHNPKDANQSLAQDMDKNMDKNCVESKLFVSKQFLLATRLTHNAIIKLKVYHQTLLCRIEFVESIKGVIGILYTRKVFAKYPFVKADFEIIESKILTQNLNPNKNTNKISNENPKRNLTKHNPSGES</sequence>
<dbReference type="GO" id="GO:0016491">
    <property type="term" value="F:oxidoreductase activity"/>
    <property type="evidence" value="ECO:0007669"/>
    <property type="project" value="UniProtKB-KW"/>
</dbReference>
<accession>A0A2X3BA03</accession>
<protein>
    <submittedName>
        <fullName evidence="2">Putative NADH dehydrogenase subunit F</fullName>
        <ecNumber evidence="2">1.6.99.3</ecNumber>
    </submittedName>
</protein>
<evidence type="ECO:0000256" key="1">
    <source>
        <dbReference type="SAM" id="MobiDB-lite"/>
    </source>
</evidence>
<evidence type="ECO:0000313" key="2">
    <source>
        <dbReference type="EMBL" id="SQB98577.1"/>
    </source>
</evidence>
<dbReference type="RefSeq" id="WP_112058591.1">
    <property type="nucleotide sequence ID" value="NZ_UAWL01000006.1"/>
</dbReference>
<feature type="compositionally biased region" description="Polar residues" evidence="1">
    <location>
        <begin position="564"/>
        <end position="575"/>
    </location>
</feature>
<name>A0A2X3BA03_9HELI</name>
<feature type="region of interest" description="Disordered" evidence="1">
    <location>
        <begin position="564"/>
        <end position="590"/>
    </location>
</feature>